<evidence type="ECO:0000313" key="1">
    <source>
        <dbReference type="EMBL" id="ODV67952.1"/>
    </source>
</evidence>
<dbReference type="RefSeq" id="XP_020077019.1">
    <property type="nucleotide sequence ID" value="XM_020221134.1"/>
</dbReference>
<proteinExistence type="predicted"/>
<dbReference type="Proteomes" id="UP000095085">
    <property type="component" value="Unassembled WGS sequence"/>
</dbReference>
<evidence type="ECO:0000313" key="2">
    <source>
        <dbReference type="Proteomes" id="UP000095085"/>
    </source>
</evidence>
<name>A0A1E4RKZ5_9ASCO</name>
<accession>A0A1E4RKZ5</accession>
<gene>
    <name evidence="1" type="ORF">HYPBUDRAFT_152667</name>
</gene>
<dbReference type="GeneID" id="30995684"/>
<organism evidence="1 2">
    <name type="scientific">Hyphopichia burtonii NRRL Y-1933</name>
    <dbReference type="NCBI Taxonomy" id="984485"/>
    <lineage>
        <taxon>Eukaryota</taxon>
        <taxon>Fungi</taxon>
        <taxon>Dikarya</taxon>
        <taxon>Ascomycota</taxon>
        <taxon>Saccharomycotina</taxon>
        <taxon>Pichiomycetes</taxon>
        <taxon>Debaryomycetaceae</taxon>
        <taxon>Hyphopichia</taxon>
    </lineage>
</organism>
<dbReference type="EMBL" id="KV454540">
    <property type="protein sequence ID" value="ODV67952.1"/>
    <property type="molecule type" value="Genomic_DNA"/>
</dbReference>
<keyword evidence="2" id="KW-1185">Reference proteome</keyword>
<protein>
    <submittedName>
        <fullName evidence="1">Uncharacterized protein</fullName>
    </submittedName>
</protein>
<dbReference type="AlphaFoldDB" id="A0A1E4RKZ5"/>
<reference evidence="2" key="1">
    <citation type="submission" date="2016-05" db="EMBL/GenBank/DDBJ databases">
        <title>Comparative genomics of biotechnologically important yeasts.</title>
        <authorList>
            <consortium name="DOE Joint Genome Institute"/>
            <person name="Riley R."/>
            <person name="Haridas S."/>
            <person name="Wolfe K.H."/>
            <person name="Lopes M.R."/>
            <person name="Hittinger C.T."/>
            <person name="Goker M."/>
            <person name="Salamov A."/>
            <person name="Wisecaver J."/>
            <person name="Long T.M."/>
            <person name="Aerts A.L."/>
            <person name="Barry K."/>
            <person name="Choi C."/>
            <person name="Clum A."/>
            <person name="Coughlan A.Y."/>
            <person name="Deshpande S."/>
            <person name="Douglass A.P."/>
            <person name="Hanson S.J."/>
            <person name="Klenk H.-P."/>
            <person name="Labutti K."/>
            <person name="Lapidus A."/>
            <person name="Lindquist E."/>
            <person name="Lipzen A."/>
            <person name="Meier-Kolthoff J.P."/>
            <person name="Ohm R.A."/>
            <person name="Otillar R.P."/>
            <person name="Pangilinan J."/>
            <person name="Peng Y."/>
            <person name="Rokas A."/>
            <person name="Rosa C.A."/>
            <person name="Scheuner C."/>
            <person name="Sibirny A.A."/>
            <person name="Slot J.C."/>
            <person name="Stielow J.B."/>
            <person name="Sun H."/>
            <person name="Kurtzman C.P."/>
            <person name="Blackwell M."/>
            <person name="Grigoriev I.V."/>
            <person name="Jeffries T.W."/>
        </authorList>
    </citation>
    <scope>NUCLEOTIDE SEQUENCE [LARGE SCALE GENOMIC DNA]</scope>
    <source>
        <strain evidence="2">NRRL Y-1933</strain>
    </source>
</reference>
<sequence length="75" mass="8339">MALVGHLFSFPLIAGSMQYYELLIQYSMNMMTIATSVGPIHWGSTIHFCAGSWSVCAWSSEKLSRSYHLHITGPS</sequence>